<protein>
    <submittedName>
        <fullName evidence="1">Uncharacterized protein</fullName>
    </submittedName>
</protein>
<evidence type="ECO:0000313" key="2">
    <source>
        <dbReference type="Proteomes" id="UP001732700"/>
    </source>
</evidence>
<reference evidence="1" key="1">
    <citation type="submission" date="2021-05" db="EMBL/GenBank/DDBJ databases">
        <authorList>
            <person name="Scholz U."/>
            <person name="Mascher M."/>
            <person name="Fiebig A."/>
        </authorList>
    </citation>
    <scope>NUCLEOTIDE SEQUENCE [LARGE SCALE GENOMIC DNA]</scope>
</reference>
<sequence length="223" mass="24708">MASEVMESTLIVTGFVVAGDNHRLRLLTCAHGLDHLFKRSHPISFSTANKLIATTVCCDHLEHQYRQGGLIGERPYSNASIIAIDCAHDLMLVDVVIDNLRDMHGAICHNSHRSVRLAREVMGDKISKCLLLSWPPQKHRKRTEGHTSTMRRVTEISEPNLNEYNMDLVEVNMGVESGSSGGPLFNGAGEVLGLLHAGGIFDDTDSSYFVRVHHLHNFVAPYV</sequence>
<keyword evidence="2" id="KW-1185">Reference proteome</keyword>
<name>A0ACD5Y5D8_AVESA</name>
<dbReference type="EnsemblPlants" id="AVESA.00010b.r2.5DG0945140.1">
    <property type="protein sequence ID" value="AVESA.00010b.r2.5DG0945140.1.CDS.1"/>
    <property type="gene ID" value="AVESA.00010b.r2.5DG0945140"/>
</dbReference>
<organism evidence="1 2">
    <name type="scientific">Avena sativa</name>
    <name type="common">Oat</name>
    <dbReference type="NCBI Taxonomy" id="4498"/>
    <lineage>
        <taxon>Eukaryota</taxon>
        <taxon>Viridiplantae</taxon>
        <taxon>Streptophyta</taxon>
        <taxon>Embryophyta</taxon>
        <taxon>Tracheophyta</taxon>
        <taxon>Spermatophyta</taxon>
        <taxon>Magnoliopsida</taxon>
        <taxon>Liliopsida</taxon>
        <taxon>Poales</taxon>
        <taxon>Poaceae</taxon>
        <taxon>BOP clade</taxon>
        <taxon>Pooideae</taxon>
        <taxon>Poodae</taxon>
        <taxon>Poeae</taxon>
        <taxon>Poeae Chloroplast Group 1 (Aveneae type)</taxon>
        <taxon>Aveninae</taxon>
        <taxon>Avena</taxon>
    </lineage>
</organism>
<proteinExistence type="predicted"/>
<evidence type="ECO:0000313" key="1">
    <source>
        <dbReference type="EnsemblPlants" id="AVESA.00010b.r2.5DG0945140.1.CDS.1"/>
    </source>
</evidence>
<reference evidence="1" key="2">
    <citation type="submission" date="2025-09" db="UniProtKB">
        <authorList>
            <consortium name="EnsemblPlants"/>
        </authorList>
    </citation>
    <scope>IDENTIFICATION</scope>
</reference>
<dbReference type="Proteomes" id="UP001732700">
    <property type="component" value="Chromosome 5D"/>
</dbReference>
<accession>A0ACD5Y5D8</accession>